<feature type="compositionally biased region" description="Low complexity" evidence="13">
    <location>
        <begin position="157"/>
        <end position="194"/>
    </location>
</feature>
<dbReference type="InterPro" id="IPR001715">
    <property type="entry name" value="CH_dom"/>
</dbReference>
<dbReference type="InterPro" id="IPR004953">
    <property type="entry name" value="EB1_C"/>
</dbReference>
<comment type="similarity">
    <text evidence="3">Belongs to the MAPRE family.</text>
</comment>
<reference evidence="16" key="1">
    <citation type="journal article" date="2013" name="Genetics">
        <title>The draft genome and transcriptome of Panagrellus redivivus are shaped by the harsh demands of a free-living lifestyle.</title>
        <authorList>
            <person name="Srinivasan J."/>
            <person name="Dillman A.R."/>
            <person name="Macchietto M.G."/>
            <person name="Heikkinen L."/>
            <person name="Lakso M."/>
            <person name="Fracchia K.M."/>
            <person name="Antoshechkin I."/>
            <person name="Mortazavi A."/>
            <person name="Wong G."/>
            <person name="Sternberg P.W."/>
        </authorList>
    </citation>
    <scope>NUCLEOTIDE SEQUENCE [LARGE SCALE GENOMIC DNA]</scope>
    <source>
        <strain evidence="16">MT8872</strain>
    </source>
</reference>
<name>A0A7E4UMT3_PANRE</name>
<dbReference type="PROSITE" id="PS50021">
    <property type="entry name" value="CH"/>
    <property type="match status" value="1"/>
</dbReference>
<evidence type="ECO:0000256" key="10">
    <source>
        <dbReference type="ARBA" id="ARBA00023306"/>
    </source>
</evidence>
<dbReference type="PANTHER" id="PTHR10623">
    <property type="entry name" value="MICROTUBULE-ASSOCIATED PROTEIN RP/EB FAMILY MEMBER"/>
    <property type="match status" value="1"/>
</dbReference>
<dbReference type="Gene3D" id="1.10.418.10">
    <property type="entry name" value="Calponin-like domain"/>
    <property type="match status" value="1"/>
</dbReference>
<dbReference type="GO" id="GO:0005813">
    <property type="term" value="C:centrosome"/>
    <property type="evidence" value="ECO:0007669"/>
    <property type="project" value="UniProtKB-SubCell"/>
</dbReference>
<evidence type="ECO:0000256" key="2">
    <source>
        <dbReference type="ARBA" id="ARBA00004647"/>
    </source>
</evidence>
<evidence type="ECO:0000256" key="5">
    <source>
        <dbReference type="ARBA" id="ARBA00022490"/>
    </source>
</evidence>
<reference evidence="17" key="2">
    <citation type="submission" date="2020-10" db="UniProtKB">
        <authorList>
            <consortium name="WormBaseParasite"/>
        </authorList>
    </citation>
    <scope>IDENTIFICATION</scope>
</reference>
<organism evidence="16 17">
    <name type="scientific">Panagrellus redivivus</name>
    <name type="common">Microworm</name>
    <dbReference type="NCBI Taxonomy" id="6233"/>
    <lineage>
        <taxon>Eukaryota</taxon>
        <taxon>Metazoa</taxon>
        <taxon>Ecdysozoa</taxon>
        <taxon>Nematoda</taxon>
        <taxon>Chromadorea</taxon>
        <taxon>Rhabditida</taxon>
        <taxon>Tylenchina</taxon>
        <taxon>Panagrolaimomorpha</taxon>
        <taxon>Panagrolaimoidea</taxon>
        <taxon>Panagrolaimidae</taxon>
        <taxon>Panagrellus</taxon>
    </lineage>
</organism>
<evidence type="ECO:0000256" key="4">
    <source>
        <dbReference type="ARBA" id="ARBA00019567"/>
    </source>
</evidence>
<keyword evidence="12" id="KW-0175">Coiled coil</keyword>
<dbReference type="Pfam" id="PF00307">
    <property type="entry name" value="CH"/>
    <property type="match status" value="1"/>
</dbReference>
<feature type="region of interest" description="Disordered" evidence="13">
    <location>
        <begin position="130"/>
        <end position="219"/>
    </location>
</feature>
<dbReference type="PROSITE" id="PS51230">
    <property type="entry name" value="EB1_C"/>
    <property type="match status" value="1"/>
</dbReference>
<dbReference type="Pfam" id="PF03271">
    <property type="entry name" value="EB1"/>
    <property type="match status" value="1"/>
</dbReference>
<dbReference type="FunFam" id="1.10.418.10:FF:000007">
    <property type="entry name" value="Microtubule-associated protein, RP/EB family, member 2"/>
    <property type="match status" value="1"/>
</dbReference>
<dbReference type="Gene3D" id="1.20.5.1430">
    <property type="match status" value="1"/>
</dbReference>
<feature type="compositionally biased region" description="Polar residues" evidence="13">
    <location>
        <begin position="145"/>
        <end position="156"/>
    </location>
</feature>
<evidence type="ECO:0000259" key="14">
    <source>
        <dbReference type="PROSITE" id="PS50021"/>
    </source>
</evidence>
<keyword evidence="16" id="KW-1185">Reference proteome</keyword>
<keyword evidence="6" id="KW-0132">Cell division</keyword>
<dbReference type="GO" id="GO:0000922">
    <property type="term" value="C:spindle pole"/>
    <property type="evidence" value="ECO:0007669"/>
    <property type="project" value="UniProtKB-SubCell"/>
</dbReference>
<keyword evidence="8" id="KW-0498">Mitosis</keyword>
<evidence type="ECO:0000256" key="12">
    <source>
        <dbReference type="SAM" id="Coils"/>
    </source>
</evidence>
<keyword evidence="9" id="KW-0206">Cytoskeleton</keyword>
<protein>
    <recommendedName>
        <fullName evidence="4">Microtubule-associated protein RP/EB family member 1</fullName>
    </recommendedName>
</protein>
<dbReference type="InterPro" id="IPR027328">
    <property type="entry name" value="MAPRE"/>
</dbReference>
<dbReference type="InterPro" id="IPR036872">
    <property type="entry name" value="CH_dom_sf"/>
</dbReference>
<sequence length="306" mass="33926">MAVNVYATSATTENLSRHEMLEWVNDCLQSQFSKIEELHTGAGYCLFMEALFPGVVPIKKVKWNPRNELEKLNNWKLFMTGLKDVQVDKVIHVEKMTKGKFQDNFEFLQWFKKFFDANYDGHEYSPIDIRHNEPLPVDPKAPGISSGSAVKKASTTSLNRSAAARPAPPSLANRRPLAPNPATSSVTRSSTNTTLASTPRNGGAGSRTHLHQPAGSNNNLHNAVTAKLEKELEAAKADITDLSDSVASLERERDFYFSKLRSIEVMCQDCQTSGEALDHNKVLEILYETEDGFAPPEDDLSESLAA</sequence>
<dbReference type="GO" id="GO:0005874">
    <property type="term" value="C:microtubule"/>
    <property type="evidence" value="ECO:0007669"/>
    <property type="project" value="UniProtKB-KW"/>
</dbReference>
<dbReference type="AlphaFoldDB" id="A0A7E4UMT3"/>
<evidence type="ECO:0000259" key="15">
    <source>
        <dbReference type="PROSITE" id="PS51230"/>
    </source>
</evidence>
<dbReference type="CDD" id="cd00014">
    <property type="entry name" value="CH_SF"/>
    <property type="match status" value="1"/>
</dbReference>
<proteinExistence type="inferred from homology"/>
<evidence type="ECO:0000256" key="8">
    <source>
        <dbReference type="ARBA" id="ARBA00022776"/>
    </source>
</evidence>
<evidence type="ECO:0000313" key="16">
    <source>
        <dbReference type="Proteomes" id="UP000492821"/>
    </source>
</evidence>
<dbReference type="FunFam" id="1.20.5.1430:FF:000001">
    <property type="entry name" value="microtubule-associated protein RP/EB family member 1"/>
    <property type="match status" value="1"/>
</dbReference>
<evidence type="ECO:0000256" key="13">
    <source>
        <dbReference type="SAM" id="MobiDB-lite"/>
    </source>
</evidence>
<feature type="coiled-coil region" evidence="12">
    <location>
        <begin position="225"/>
        <end position="252"/>
    </location>
</feature>
<feature type="domain" description="EB1 C-terminal" evidence="15">
    <location>
        <begin position="224"/>
        <end position="295"/>
    </location>
</feature>
<evidence type="ECO:0000313" key="17">
    <source>
        <dbReference type="WBParaSite" id="Pan_g10619.t2"/>
    </source>
</evidence>
<evidence type="ECO:0000256" key="1">
    <source>
        <dbReference type="ARBA" id="ARBA00004300"/>
    </source>
</evidence>
<dbReference type="GO" id="GO:0051301">
    <property type="term" value="P:cell division"/>
    <property type="evidence" value="ECO:0007669"/>
    <property type="project" value="UniProtKB-KW"/>
</dbReference>
<comment type="subcellular location">
    <subcellularLocation>
        <location evidence="1">Cytoplasm</location>
        <location evidence="1">Cytoskeleton</location>
        <location evidence="1">Microtubule organizing center</location>
        <location evidence="1">Centrosome</location>
    </subcellularLocation>
    <subcellularLocation>
        <location evidence="2">Cytoplasm</location>
        <location evidence="2">Cytoskeleton</location>
        <location evidence="2">Spindle pole</location>
    </subcellularLocation>
</comment>
<accession>A0A7E4UMT3</accession>
<dbReference type="Proteomes" id="UP000492821">
    <property type="component" value="Unassembled WGS sequence"/>
</dbReference>
<evidence type="ECO:0000256" key="11">
    <source>
        <dbReference type="PROSITE-ProRule" id="PRU00576"/>
    </source>
</evidence>
<evidence type="ECO:0000256" key="9">
    <source>
        <dbReference type="ARBA" id="ARBA00023212"/>
    </source>
</evidence>
<dbReference type="SUPFAM" id="SSF47576">
    <property type="entry name" value="Calponin-homology domain, CH-domain"/>
    <property type="match status" value="1"/>
</dbReference>
<dbReference type="SUPFAM" id="SSF140612">
    <property type="entry name" value="EB1 dimerisation domain-like"/>
    <property type="match status" value="1"/>
</dbReference>
<feature type="domain" description="Calponin-homology (CH)" evidence="14">
    <location>
        <begin position="14"/>
        <end position="116"/>
    </location>
</feature>
<keyword evidence="5" id="KW-0963">Cytoplasm</keyword>
<keyword evidence="7 11" id="KW-0493">Microtubule</keyword>
<dbReference type="GO" id="GO:0051010">
    <property type="term" value="F:microtubule plus-end binding"/>
    <property type="evidence" value="ECO:0007669"/>
    <property type="project" value="UniProtKB-ARBA"/>
</dbReference>
<dbReference type="InterPro" id="IPR036133">
    <property type="entry name" value="EB1_C_sf"/>
</dbReference>
<evidence type="ECO:0000256" key="3">
    <source>
        <dbReference type="ARBA" id="ARBA00010729"/>
    </source>
</evidence>
<evidence type="ECO:0000256" key="6">
    <source>
        <dbReference type="ARBA" id="ARBA00022618"/>
    </source>
</evidence>
<evidence type="ECO:0000256" key="7">
    <source>
        <dbReference type="ARBA" id="ARBA00022701"/>
    </source>
</evidence>
<keyword evidence="10" id="KW-0131">Cell cycle</keyword>
<dbReference type="WBParaSite" id="Pan_g10619.t2">
    <property type="protein sequence ID" value="Pan_g10619.t2"/>
    <property type="gene ID" value="Pan_g10619"/>
</dbReference>